<dbReference type="Pfam" id="PF14200">
    <property type="entry name" value="RicinB_lectin_2"/>
    <property type="match status" value="1"/>
</dbReference>
<evidence type="ECO:0000313" key="4">
    <source>
        <dbReference type="Proteomes" id="UP000187486"/>
    </source>
</evidence>
<keyword evidence="3" id="KW-0378">Hydrolase</keyword>
<protein>
    <submittedName>
        <fullName evidence="3">Protease B</fullName>
    </submittedName>
</protein>
<feature type="domain" description="Ricin B lectin" evidence="2">
    <location>
        <begin position="97"/>
        <end position="188"/>
    </location>
</feature>
<sequence>MRDLKRFLVSVTVLAGLAGLVSAPAALADERVDIGGLSLRPAKVSGAGFSARQQAYLLGPASDESRCLDADLSTVNGNGTKVQLWTCLTRPDGTTPANQAWYVTQIPEGHFRLQSVQSGRYLDADLSSINSNGTKIQLWDFIPAASNQWFAVTENPEGYLRLQNVRSGRYLDADLNTAGRDGGVVLLWDFRAGARNQWWF</sequence>
<feature type="signal peptide" evidence="1">
    <location>
        <begin position="1"/>
        <end position="28"/>
    </location>
</feature>
<dbReference type="Gene3D" id="2.80.10.50">
    <property type="match status" value="1"/>
</dbReference>
<dbReference type="CDD" id="cd00161">
    <property type="entry name" value="beta-trefoil_Ricin-like"/>
    <property type="match status" value="1"/>
</dbReference>
<dbReference type="GO" id="GO:0006508">
    <property type="term" value="P:proteolysis"/>
    <property type="evidence" value="ECO:0007669"/>
    <property type="project" value="UniProtKB-KW"/>
</dbReference>
<keyword evidence="1" id="KW-0732">Signal</keyword>
<dbReference type="STRING" id="76021.BS329_25255"/>
<keyword evidence="4" id="KW-1185">Reference proteome</keyword>
<dbReference type="GO" id="GO:0008233">
    <property type="term" value="F:peptidase activity"/>
    <property type="evidence" value="ECO:0007669"/>
    <property type="project" value="UniProtKB-KW"/>
</dbReference>
<dbReference type="RefSeq" id="WP_076163729.1">
    <property type="nucleotide sequence ID" value="NZ_JBEZVB010000011.1"/>
</dbReference>
<name>A0A1R0KNN9_9PSEU</name>
<accession>A0A1R0KNN9</accession>
<evidence type="ECO:0000313" key="3">
    <source>
        <dbReference type="EMBL" id="OLZ48413.1"/>
    </source>
</evidence>
<gene>
    <name evidence="3" type="ORF">BS329_25255</name>
</gene>
<proteinExistence type="predicted"/>
<dbReference type="SUPFAM" id="SSF50370">
    <property type="entry name" value="Ricin B-like lectins"/>
    <property type="match status" value="1"/>
</dbReference>
<feature type="chain" id="PRO_5012005825" evidence="1">
    <location>
        <begin position="29"/>
        <end position="200"/>
    </location>
</feature>
<dbReference type="InterPro" id="IPR000772">
    <property type="entry name" value="Ricin_B_lectin"/>
</dbReference>
<organism evidence="3 4">
    <name type="scientific">Amycolatopsis coloradensis</name>
    <dbReference type="NCBI Taxonomy" id="76021"/>
    <lineage>
        <taxon>Bacteria</taxon>
        <taxon>Bacillati</taxon>
        <taxon>Actinomycetota</taxon>
        <taxon>Actinomycetes</taxon>
        <taxon>Pseudonocardiales</taxon>
        <taxon>Pseudonocardiaceae</taxon>
        <taxon>Amycolatopsis</taxon>
    </lineage>
</organism>
<evidence type="ECO:0000256" key="1">
    <source>
        <dbReference type="SAM" id="SignalP"/>
    </source>
</evidence>
<dbReference type="Proteomes" id="UP000187486">
    <property type="component" value="Unassembled WGS sequence"/>
</dbReference>
<dbReference type="InterPro" id="IPR035992">
    <property type="entry name" value="Ricin_B-like_lectins"/>
</dbReference>
<reference evidence="3 4" key="1">
    <citation type="submission" date="2016-01" db="EMBL/GenBank/DDBJ databases">
        <title>Amycolatopsis coloradensis genome sequencing and assembly.</title>
        <authorList>
            <person name="Mayilraj S."/>
        </authorList>
    </citation>
    <scope>NUCLEOTIDE SEQUENCE [LARGE SCALE GENOMIC DNA]</scope>
    <source>
        <strain evidence="3 4">DSM 44225</strain>
    </source>
</reference>
<keyword evidence="3" id="KW-0645">Protease</keyword>
<dbReference type="AlphaFoldDB" id="A0A1R0KNN9"/>
<dbReference type="EMBL" id="MQUQ01000014">
    <property type="protein sequence ID" value="OLZ48413.1"/>
    <property type="molecule type" value="Genomic_DNA"/>
</dbReference>
<dbReference type="PROSITE" id="PS50231">
    <property type="entry name" value="RICIN_B_LECTIN"/>
    <property type="match status" value="1"/>
</dbReference>
<evidence type="ECO:0000259" key="2">
    <source>
        <dbReference type="Pfam" id="PF14200"/>
    </source>
</evidence>
<comment type="caution">
    <text evidence="3">The sequence shown here is derived from an EMBL/GenBank/DDBJ whole genome shotgun (WGS) entry which is preliminary data.</text>
</comment>